<evidence type="ECO:0000256" key="1">
    <source>
        <dbReference type="ARBA" id="ARBA00022741"/>
    </source>
</evidence>
<feature type="active site" description="Tele-AMP-histidine intermediate" evidence="2">
    <location>
        <position position="118"/>
    </location>
</feature>
<name>A0A7V3ZT00_UNCW3</name>
<reference evidence="6" key="1">
    <citation type="journal article" date="2020" name="mSystems">
        <title>Genome- and Community-Level Interaction Insights into Carbon Utilization and Element Cycling Functions of Hydrothermarchaeota in Hydrothermal Sediment.</title>
        <authorList>
            <person name="Zhou Z."/>
            <person name="Liu Y."/>
            <person name="Xu W."/>
            <person name="Pan J."/>
            <person name="Luo Z.H."/>
            <person name="Li M."/>
        </authorList>
    </citation>
    <scope>NUCLEOTIDE SEQUENCE [LARGE SCALE GENOMIC DNA]</scope>
    <source>
        <strain evidence="6">SpSt-695</strain>
    </source>
</reference>
<dbReference type="GO" id="GO:0003824">
    <property type="term" value="F:catalytic activity"/>
    <property type="evidence" value="ECO:0007669"/>
    <property type="project" value="InterPro"/>
</dbReference>
<feature type="domain" description="HIT" evidence="5">
    <location>
        <begin position="23"/>
        <end position="131"/>
    </location>
</feature>
<keyword evidence="1" id="KW-0547">Nucleotide-binding</keyword>
<gene>
    <name evidence="6" type="ORF">ENU72_02295</name>
</gene>
<dbReference type="InterPro" id="IPR011146">
    <property type="entry name" value="HIT-like"/>
</dbReference>
<dbReference type="InterPro" id="IPR052908">
    <property type="entry name" value="AP-4-A_phosphorylase"/>
</dbReference>
<evidence type="ECO:0000313" key="6">
    <source>
        <dbReference type="EMBL" id="HGK53838.1"/>
    </source>
</evidence>
<dbReference type="SUPFAM" id="SSF54197">
    <property type="entry name" value="HIT-like"/>
    <property type="match status" value="1"/>
</dbReference>
<dbReference type="InterPro" id="IPR036265">
    <property type="entry name" value="HIT-like_sf"/>
</dbReference>
<comment type="caution">
    <text evidence="6">The sequence shown here is derived from an EMBL/GenBank/DDBJ whole genome shotgun (WGS) entry which is preliminary data.</text>
</comment>
<organism evidence="6">
    <name type="scientific">candidate division WOR-3 bacterium</name>
    <dbReference type="NCBI Taxonomy" id="2052148"/>
    <lineage>
        <taxon>Bacteria</taxon>
        <taxon>Bacteria division WOR-3</taxon>
    </lineage>
</organism>
<dbReference type="GO" id="GO:0000166">
    <property type="term" value="F:nucleotide binding"/>
    <property type="evidence" value="ECO:0007669"/>
    <property type="project" value="UniProtKB-KW"/>
</dbReference>
<dbReference type="Gene3D" id="3.30.428.10">
    <property type="entry name" value="HIT-like"/>
    <property type="match status" value="1"/>
</dbReference>
<dbReference type="Pfam" id="PF01230">
    <property type="entry name" value="HIT"/>
    <property type="match status" value="1"/>
</dbReference>
<feature type="short sequence motif" description="Histidine triad motif" evidence="4">
    <location>
        <begin position="116"/>
        <end position="120"/>
    </location>
</feature>
<feature type="binding site" evidence="3">
    <location>
        <position position="120"/>
    </location>
    <ligand>
        <name>substrate</name>
    </ligand>
</feature>
<dbReference type="InterPro" id="IPR039383">
    <property type="entry name" value="FHIT"/>
</dbReference>
<dbReference type="AlphaFoldDB" id="A0A7V3ZT00"/>
<evidence type="ECO:0000256" key="2">
    <source>
        <dbReference type="PIRSR" id="PIRSR639383-1"/>
    </source>
</evidence>
<evidence type="ECO:0000256" key="3">
    <source>
        <dbReference type="PIRSR" id="PIRSR639383-2"/>
    </source>
</evidence>
<evidence type="ECO:0000256" key="4">
    <source>
        <dbReference type="PROSITE-ProRule" id="PRU00464"/>
    </source>
</evidence>
<proteinExistence type="predicted"/>
<evidence type="ECO:0000259" key="5">
    <source>
        <dbReference type="PROSITE" id="PS51084"/>
    </source>
</evidence>
<sequence>MKILWAPWRIKYIEGFKKGHECIFCIKPERKKENFILKKGKYSFVIMNTFPYNPGHLMVAPYKHVPELGDLNKEEIYEIMELIKEAIKVLKKVYSPHGFNIGVNIGKIAGAGFEGHIHFHIVPRWEGDTNFMPVLGNTKIISEELKRSYRRLKKYYVK</sequence>
<dbReference type="PANTHER" id="PTHR42997">
    <property type="entry name" value="HIT FAMILY HYDROLASE"/>
    <property type="match status" value="1"/>
</dbReference>
<protein>
    <submittedName>
        <fullName evidence="6">HIT domain-containing protein</fullName>
    </submittedName>
</protein>
<accession>A0A7V3ZT00</accession>
<dbReference type="PROSITE" id="PS51084">
    <property type="entry name" value="HIT_2"/>
    <property type="match status" value="1"/>
</dbReference>
<dbReference type="PANTHER" id="PTHR42997:SF1">
    <property type="entry name" value="AP-4-A PHOSPHORYLASE"/>
    <property type="match status" value="1"/>
</dbReference>
<dbReference type="EMBL" id="DTDP01000099">
    <property type="protein sequence ID" value="HGK53838.1"/>
    <property type="molecule type" value="Genomic_DNA"/>
</dbReference>
<dbReference type="CDD" id="cd01275">
    <property type="entry name" value="FHIT"/>
    <property type="match status" value="1"/>
</dbReference>
<feature type="binding site" evidence="3">
    <location>
        <position position="48"/>
    </location>
    <ligand>
        <name>substrate</name>
    </ligand>
</feature>